<dbReference type="PANTHER" id="PTHR32438">
    <property type="entry name" value="4-ALPHA-GLUCANOTRANSFERASE DPE1, CHLOROPLASTIC/AMYLOPLASTIC"/>
    <property type="match status" value="1"/>
</dbReference>
<evidence type="ECO:0000256" key="8">
    <source>
        <dbReference type="ARBA" id="ARBA00031423"/>
    </source>
</evidence>
<dbReference type="InterPro" id="IPR003385">
    <property type="entry name" value="Glyco_hydro_77"/>
</dbReference>
<dbReference type="PANTHER" id="PTHR32438:SF5">
    <property type="entry name" value="4-ALPHA-GLUCANOTRANSFERASE DPE1, CHLOROPLASTIC_AMYLOPLASTIC"/>
    <property type="match status" value="1"/>
</dbReference>
<comment type="similarity">
    <text evidence="2 10">Belongs to the disproportionating enzyme family.</text>
</comment>
<dbReference type="NCBIfam" id="NF011080">
    <property type="entry name" value="PRK14508.1-3"/>
    <property type="match status" value="1"/>
</dbReference>
<gene>
    <name evidence="11" type="primary">malQ</name>
    <name evidence="11" type="ORF">DWX20_02795</name>
</gene>
<dbReference type="RefSeq" id="WP_118764400.1">
    <property type="nucleotide sequence ID" value="NZ_CABJCF010000001.1"/>
</dbReference>
<keyword evidence="7 10" id="KW-0119">Carbohydrate metabolism</keyword>
<evidence type="ECO:0000256" key="2">
    <source>
        <dbReference type="ARBA" id="ARBA00005684"/>
    </source>
</evidence>
<dbReference type="GO" id="GO:0005975">
    <property type="term" value="P:carbohydrate metabolic process"/>
    <property type="evidence" value="ECO:0007669"/>
    <property type="project" value="InterPro"/>
</dbReference>
<dbReference type="SUPFAM" id="SSF51445">
    <property type="entry name" value="(Trans)glycosidases"/>
    <property type="match status" value="1"/>
</dbReference>
<dbReference type="Gene3D" id="3.20.20.80">
    <property type="entry name" value="Glycosidases"/>
    <property type="match status" value="1"/>
</dbReference>
<proteinExistence type="inferred from homology"/>
<dbReference type="InterPro" id="IPR017853">
    <property type="entry name" value="GH"/>
</dbReference>
<dbReference type="EC" id="2.4.1.25" evidence="3 10"/>
<evidence type="ECO:0000313" key="12">
    <source>
        <dbReference type="Proteomes" id="UP000284731"/>
    </source>
</evidence>
<keyword evidence="6 10" id="KW-0808">Transferase</keyword>
<sequence>MNSNMRKAGILMPVASLPGRHGCGTFGKEAYDFVKMMHQSGLGIWQLLPLNPLGYGNSPYQPYSSYAVDELYISLDILAQQGLLEKVPSYHRNDDEIQYEAVRAYYDKYLRLAYQKFEKDEAYESFIKKPWVKEYAIFKTFKVANNLRPWNEWGQEQKDYPINQKLDVSKYEDEIAYQMFLQFVLYQQWHALKKYANSLGIQMMGDIPFYVGLDSADVWAHRENFLLDQDGRPTFIAGVPPDYFSATGQRWGNPIYDWKFMKKDKFTFWIERLSYMGEMFDVVRVDHFRAFDTYWKIPAACPTAIEGEWIEAPGYELFDTLFKQYPNITIVAEDLGDLRPEVLELRDHYKFRGMRIVQFTFDPEGMEEDKTHLLVYTGTHDNDTTYSWYCHQPASLRRKMRQYLWKHGYRKHSFVDDVIDYSLDSNADMVIIPISDWIHAGSRARLNMPGSVGAPNWMWRMKDLRAFAKRIKQIKSDLLRANRINHD</sequence>
<protein>
    <recommendedName>
        <fullName evidence="4 10">4-alpha-glucanotransferase</fullName>
        <ecNumber evidence="3 10">2.4.1.25</ecNumber>
    </recommendedName>
    <alternativeName>
        <fullName evidence="8 10">Amylomaltase</fullName>
    </alternativeName>
    <alternativeName>
        <fullName evidence="9 10">Disproportionating enzyme</fullName>
    </alternativeName>
</protein>
<evidence type="ECO:0000256" key="3">
    <source>
        <dbReference type="ARBA" id="ARBA00012560"/>
    </source>
</evidence>
<dbReference type="NCBIfam" id="NF011079">
    <property type="entry name" value="PRK14508.1-2"/>
    <property type="match status" value="1"/>
</dbReference>
<evidence type="ECO:0000256" key="5">
    <source>
        <dbReference type="ARBA" id="ARBA00022676"/>
    </source>
</evidence>
<evidence type="ECO:0000256" key="9">
    <source>
        <dbReference type="ARBA" id="ARBA00031501"/>
    </source>
</evidence>
<evidence type="ECO:0000313" key="11">
    <source>
        <dbReference type="EMBL" id="RGT57991.1"/>
    </source>
</evidence>
<evidence type="ECO:0000256" key="4">
    <source>
        <dbReference type="ARBA" id="ARBA00020295"/>
    </source>
</evidence>
<evidence type="ECO:0000256" key="6">
    <source>
        <dbReference type="ARBA" id="ARBA00022679"/>
    </source>
</evidence>
<evidence type="ECO:0000256" key="7">
    <source>
        <dbReference type="ARBA" id="ARBA00023277"/>
    </source>
</evidence>
<accession>A0A412PII0</accession>
<comment type="catalytic activity">
    <reaction evidence="1 10">
        <text>Transfers a segment of a (1-&gt;4)-alpha-D-glucan to a new position in an acceptor, which may be glucose or a (1-&gt;4)-alpha-D-glucan.</text>
        <dbReference type="EC" id="2.4.1.25"/>
    </reaction>
</comment>
<dbReference type="EMBL" id="QRWX01000001">
    <property type="protein sequence ID" value="RGT57991.1"/>
    <property type="molecule type" value="Genomic_DNA"/>
</dbReference>
<evidence type="ECO:0000256" key="10">
    <source>
        <dbReference type="RuleBase" id="RU361207"/>
    </source>
</evidence>
<dbReference type="AlphaFoldDB" id="A0A412PII0"/>
<evidence type="ECO:0000256" key="1">
    <source>
        <dbReference type="ARBA" id="ARBA00000439"/>
    </source>
</evidence>
<organism evidence="11 12">
    <name type="scientific">Solobacterium moorei</name>
    <dbReference type="NCBI Taxonomy" id="102148"/>
    <lineage>
        <taxon>Bacteria</taxon>
        <taxon>Bacillati</taxon>
        <taxon>Bacillota</taxon>
        <taxon>Erysipelotrichia</taxon>
        <taxon>Erysipelotrichales</taxon>
        <taxon>Erysipelotrichaceae</taxon>
        <taxon>Solobacterium</taxon>
    </lineage>
</organism>
<reference evidence="11 12" key="1">
    <citation type="submission" date="2018-08" db="EMBL/GenBank/DDBJ databases">
        <title>A genome reference for cultivated species of the human gut microbiota.</title>
        <authorList>
            <person name="Zou Y."/>
            <person name="Xue W."/>
            <person name="Luo G."/>
        </authorList>
    </citation>
    <scope>NUCLEOTIDE SEQUENCE [LARGE SCALE GENOMIC DNA]</scope>
    <source>
        <strain evidence="11 12">AF18-46</strain>
    </source>
</reference>
<dbReference type="GO" id="GO:0004134">
    <property type="term" value="F:4-alpha-glucanotransferase activity"/>
    <property type="evidence" value="ECO:0007669"/>
    <property type="project" value="UniProtKB-EC"/>
</dbReference>
<keyword evidence="5 10" id="KW-0328">Glycosyltransferase</keyword>
<comment type="caution">
    <text evidence="11">The sequence shown here is derived from an EMBL/GenBank/DDBJ whole genome shotgun (WGS) entry which is preliminary data.</text>
</comment>
<dbReference type="Proteomes" id="UP000284731">
    <property type="component" value="Unassembled WGS sequence"/>
</dbReference>
<name>A0A412PII0_9FIRM</name>
<dbReference type="Pfam" id="PF02446">
    <property type="entry name" value="Glyco_hydro_77"/>
    <property type="match status" value="1"/>
</dbReference>
<dbReference type="NCBIfam" id="TIGR00217">
    <property type="entry name" value="malQ"/>
    <property type="match status" value="1"/>
</dbReference>